<dbReference type="Proteomes" id="UP000199135">
    <property type="component" value="Unassembled WGS sequence"/>
</dbReference>
<dbReference type="Proteomes" id="UP000199128">
    <property type="component" value="Unassembled WGS sequence"/>
</dbReference>
<name>A0A1H9Q5V6_9ACTN</name>
<dbReference type="EMBL" id="FNWT01000010">
    <property type="protein sequence ID" value="SEH64976.1"/>
    <property type="molecule type" value="Genomic_DNA"/>
</dbReference>
<evidence type="ECO:0000313" key="2">
    <source>
        <dbReference type="EMBL" id="SER55792.1"/>
    </source>
</evidence>
<reference evidence="2" key="1">
    <citation type="submission" date="2016-10" db="EMBL/GenBank/DDBJ databases">
        <authorList>
            <person name="de Groot N.N."/>
        </authorList>
    </citation>
    <scope>NUCLEOTIDE SEQUENCE [LARGE SCALE GENOMIC DNA]</scope>
    <source>
        <strain evidence="2">KHGC19</strain>
    </source>
</reference>
<reference evidence="3 4" key="2">
    <citation type="submission" date="2016-10" db="EMBL/GenBank/DDBJ databases">
        <authorList>
            <person name="Varghese N."/>
            <person name="Submissions S."/>
        </authorList>
    </citation>
    <scope>NUCLEOTIDE SEQUENCE [LARGE SCALE GENOMIC DNA]</scope>
    <source>
        <strain evidence="3">KHGC19</strain>
        <strain evidence="1 4">WCP15</strain>
    </source>
</reference>
<gene>
    <name evidence="2" type="ORF">SAMN05216446_1324</name>
    <name evidence="1" type="ORF">SAMN05216447_1106</name>
</gene>
<keyword evidence="4" id="KW-1185">Reference proteome</keyword>
<accession>A0A1H9Q5V6</accession>
<protein>
    <submittedName>
        <fullName evidence="2">Uncharacterized protein</fullName>
    </submittedName>
</protein>
<dbReference type="RefSeq" id="WP_078687228.1">
    <property type="nucleotide sequence ID" value="NZ_FNWT01000010.1"/>
</dbReference>
<dbReference type="AlphaFoldDB" id="A0A1H9Q5V6"/>
<organism evidence="2 3">
    <name type="scientific">Parafannyhessea umbonata</name>
    <dbReference type="NCBI Taxonomy" id="604330"/>
    <lineage>
        <taxon>Bacteria</taxon>
        <taxon>Bacillati</taxon>
        <taxon>Actinomycetota</taxon>
        <taxon>Coriobacteriia</taxon>
        <taxon>Coriobacteriales</taxon>
        <taxon>Atopobiaceae</taxon>
        <taxon>Parafannyhessea</taxon>
    </lineage>
</organism>
<sequence length="219" mass="24264">MTDEHNSFDPDFTLGTPSIVCRWRLSGASLPMENRHLRALGKRVGPSGKPVSCDLIAWAKQHIEWTLKEGASRHPEGTLMVVIDEEGRAAMSVGPYEPLEDLRFASLLGRIDLSYREGEKTGVPPETIWAVVEGVLCWGLDEQESPSGAATLVEDLAKTLGIRVERRPGLLNLVRSRQVIPSEVFFVSDEHGIVLPDELSGEMGEKFASGYRRLLERSK</sequence>
<evidence type="ECO:0000313" key="4">
    <source>
        <dbReference type="Proteomes" id="UP000199135"/>
    </source>
</evidence>
<evidence type="ECO:0000313" key="3">
    <source>
        <dbReference type="Proteomes" id="UP000199128"/>
    </source>
</evidence>
<dbReference type="EMBL" id="FOGP01000004">
    <property type="protein sequence ID" value="SER55792.1"/>
    <property type="molecule type" value="Genomic_DNA"/>
</dbReference>
<evidence type="ECO:0000313" key="1">
    <source>
        <dbReference type="EMBL" id="SEH64976.1"/>
    </source>
</evidence>
<proteinExistence type="predicted"/>